<keyword evidence="3" id="KW-1185">Reference proteome</keyword>
<organism evidence="2 3">
    <name type="scientific">Albula goreensis</name>
    <dbReference type="NCBI Taxonomy" id="1534307"/>
    <lineage>
        <taxon>Eukaryota</taxon>
        <taxon>Metazoa</taxon>
        <taxon>Chordata</taxon>
        <taxon>Craniata</taxon>
        <taxon>Vertebrata</taxon>
        <taxon>Euteleostomi</taxon>
        <taxon>Actinopterygii</taxon>
        <taxon>Neopterygii</taxon>
        <taxon>Teleostei</taxon>
        <taxon>Albuliformes</taxon>
        <taxon>Albulidae</taxon>
        <taxon>Albula</taxon>
    </lineage>
</organism>
<name>A0A8T3CHW8_9TELE</name>
<proteinExistence type="predicted"/>
<dbReference type="Proteomes" id="UP000829720">
    <property type="component" value="Unassembled WGS sequence"/>
</dbReference>
<dbReference type="EMBL" id="JAERUA010000025">
    <property type="protein sequence ID" value="KAI1882295.1"/>
    <property type="molecule type" value="Genomic_DNA"/>
</dbReference>
<reference evidence="2" key="1">
    <citation type="submission" date="2021-01" db="EMBL/GenBank/DDBJ databases">
        <authorList>
            <person name="Zahm M."/>
            <person name="Roques C."/>
            <person name="Cabau C."/>
            <person name="Klopp C."/>
            <person name="Donnadieu C."/>
            <person name="Jouanno E."/>
            <person name="Lampietro C."/>
            <person name="Louis A."/>
            <person name="Herpin A."/>
            <person name="Echchiki A."/>
            <person name="Berthelot C."/>
            <person name="Parey E."/>
            <person name="Roest-Crollius H."/>
            <person name="Braasch I."/>
            <person name="Postlethwait J."/>
            <person name="Bobe J."/>
            <person name="Montfort J."/>
            <person name="Bouchez O."/>
            <person name="Begum T."/>
            <person name="Mejri S."/>
            <person name="Adams A."/>
            <person name="Chen W.-J."/>
            <person name="Guiguen Y."/>
        </authorList>
    </citation>
    <scope>NUCLEOTIDE SEQUENCE</scope>
    <source>
        <tissue evidence="2">Blood</tissue>
    </source>
</reference>
<evidence type="ECO:0000313" key="3">
    <source>
        <dbReference type="Proteomes" id="UP000829720"/>
    </source>
</evidence>
<evidence type="ECO:0000313" key="2">
    <source>
        <dbReference type="EMBL" id="KAI1882295.1"/>
    </source>
</evidence>
<evidence type="ECO:0000256" key="1">
    <source>
        <dbReference type="SAM" id="MobiDB-lite"/>
    </source>
</evidence>
<sequence>MAVLTETEVTITGIQSCQRFLGNQEEKESERYRLGFPATSLNFRPKAGRSQLGMWGMPMDLVHVSHQPPPPDSCFLPVPKVRPQTKPPRKAGWVTPFWVTTSSCPCRAVTANPQSCHGDPPPPPTNQLPGNCQAGRLQT</sequence>
<protein>
    <submittedName>
        <fullName evidence="2">Uncharacterized protein</fullName>
    </submittedName>
</protein>
<dbReference type="AlphaFoldDB" id="A0A8T3CHW8"/>
<accession>A0A8T3CHW8</accession>
<feature type="region of interest" description="Disordered" evidence="1">
    <location>
        <begin position="110"/>
        <end position="139"/>
    </location>
</feature>
<comment type="caution">
    <text evidence="2">The sequence shown here is derived from an EMBL/GenBank/DDBJ whole genome shotgun (WGS) entry which is preliminary data.</text>
</comment>
<gene>
    <name evidence="2" type="ORF">AGOR_G00249210</name>
</gene>